<accession>A0A6B0RFT4</accession>
<reference evidence="2" key="1">
    <citation type="submission" date="2019-10" db="EMBL/GenBank/DDBJ databases">
        <title>The sequence and de novo assembly of the wild yak genome.</title>
        <authorList>
            <person name="Liu Y."/>
        </authorList>
    </citation>
    <scope>NUCLEOTIDE SEQUENCE [LARGE SCALE GENOMIC DNA]</scope>
    <source>
        <strain evidence="2">WY2019</strain>
    </source>
</reference>
<feature type="region of interest" description="Disordered" evidence="1">
    <location>
        <begin position="1"/>
        <end position="60"/>
    </location>
</feature>
<gene>
    <name evidence="2" type="ORF">E5288_WYG000080</name>
</gene>
<dbReference type="Proteomes" id="UP000322234">
    <property type="component" value="Unassembled WGS sequence"/>
</dbReference>
<evidence type="ECO:0000256" key="1">
    <source>
        <dbReference type="SAM" id="MobiDB-lite"/>
    </source>
</evidence>
<evidence type="ECO:0000313" key="2">
    <source>
        <dbReference type="EMBL" id="MXQ87517.1"/>
    </source>
</evidence>
<proteinExistence type="predicted"/>
<dbReference type="AlphaFoldDB" id="A0A6B0RFT4"/>
<sequence>MRPDTDITSSAGSWTPPGLTRNPEGFSRCLPHRDAPACSQASDSKQRKPGPVPRPGCKASPKVKFSLVRKQKLSPNNGFLLEL</sequence>
<feature type="compositionally biased region" description="Polar residues" evidence="1">
    <location>
        <begin position="1"/>
        <end position="13"/>
    </location>
</feature>
<keyword evidence="3" id="KW-1185">Reference proteome</keyword>
<protein>
    <submittedName>
        <fullName evidence="2">Uncharacterized protein</fullName>
    </submittedName>
</protein>
<dbReference type="EMBL" id="VBQZ03000038">
    <property type="protein sequence ID" value="MXQ87517.1"/>
    <property type="molecule type" value="Genomic_DNA"/>
</dbReference>
<comment type="caution">
    <text evidence="2">The sequence shown here is derived from an EMBL/GenBank/DDBJ whole genome shotgun (WGS) entry which is preliminary data.</text>
</comment>
<name>A0A6B0RFT4_9CETA</name>
<evidence type="ECO:0000313" key="3">
    <source>
        <dbReference type="Proteomes" id="UP000322234"/>
    </source>
</evidence>
<organism evidence="2 3">
    <name type="scientific">Bos mutus</name>
    <name type="common">wild yak</name>
    <dbReference type="NCBI Taxonomy" id="72004"/>
    <lineage>
        <taxon>Eukaryota</taxon>
        <taxon>Metazoa</taxon>
        <taxon>Chordata</taxon>
        <taxon>Craniata</taxon>
        <taxon>Vertebrata</taxon>
        <taxon>Euteleostomi</taxon>
        <taxon>Mammalia</taxon>
        <taxon>Eutheria</taxon>
        <taxon>Laurasiatheria</taxon>
        <taxon>Artiodactyla</taxon>
        <taxon>Ruminantia</taxon>
        <taxon>Pecora</taxon>
        <taxon>Bovidae</taxon>
        <taxon>Bovinae</taxon>
        <taxon>Bos</taxon>
    </lineage>
</organism>